<dbReference type="AlphaFoldDB" id="A0A1Q9ASS2"/>
<dbReference type="OrthoDB" id="8479257at2"/>
<feature type="domain" description="Phasin" evidence="1">
    <location>
        <begin position="45"/>
        <end position="142"/>
    </location>
</feature>
<evidence type="ECO:0000313" key="3">
    <source>
        <dbReference type="Proteomes" id="UP000186364"/>
    </source>
</evidence>
<dbReference type="InterPro" id="IPR010234">
    <property type="entry name" value="Phasin_subfam-2"/>
</dbReference>
<gene>
    <name evidence="2" type="ORF">BJF93_05725</name>
</gene>
<comment type="caution">
    <text evidence="2">The sequence shown here is derived from an EMBL/GenBank/DDBJ whole genome shotgun (WGS) entry which is preliminary data.</text>
</comment>
<accession>A0A1Q9ASS2</accession>
<sequence length="153" mass="16469">MVTKTAAQTTPADVFGFSAFDPNKLGAGFRDAAEKSMSQSRDAAQKFKALAEEQTKTLETTLEQARSGSIELGLKTIEAVRANADATLSHFEALLGIRSVSELVELQSAFLRRQVETSLEQAKALQETTKSVAERVAKPSTEAARKAMSAFSL</sequence>
<organism evidence="2 3">
    <name type="scientific">Xaviernesmea oryzae</name>
    <dbReference type="NCBI Taxonomy" id="464029"/>
    <lineage>
        <taxon>Bacteria</taxon>
        <taxon>Pseudomonadati</taxon>
        <taxon>Pseudomonadota</taxon>
        <taxon>Alphaproteobacteria</taxon>
        <taxon>Hyphomicrobiales</taxon>
        <taxon>Rhizobiaceae</taxon>
        <taxon>Rhizobium/Agrobacterium group</taxon>
        <taxon>Xaviernesmea</taxon>
    </lineage>
</organism>
<reference evidence="2 3" key="1">
    <citation type="submission" date="2016-09" db="EMBL/GenBank/DDBJ databases">
        <title>Rhizobium sp. nov., a novel species isolated from the rice rhizosphere.</title>
        <authorList>
            <person name="Zhao J."/>
            <person name="Zhang X."/>
        </authorList>
    </citation>
    <scope>NUCLEOTIDE SEQUENCE [LARGE SCALE GENOMIC DNA]</scope>
    <source>
        <strain evidence="2 3">1.7048</strain>
    </source>
</reference>
<protein>
    <submittedName>
        <fullName evidence="2">Phasin</fullName>
    </submittedName>
</protein>
<dbReference type="InterPro" id="IPR018968">
    <property type="entry name" value="Phasin"/>
</dbReference>
<keyword evidence="3" id="KW-1185">Reference proteome</keyword>
<name>A0A1Q9ASS2_9HYPH</name>
<dbReference type="EMBL" id="MKIP01000058">
    <property type="protein sequence ID" value="OLP58365.1"/>
    <property type="molecule type" value="Genomic_DNA"/>
</dbReference>
<dbReference type="Proteomes" id="UP000186364">
    <property type="component" value="Unassembled WGS sequence"/>
</dbReference>
<evidence type="ECO:0000313" key="2">
    <source>
        <dbReference type="EMBL" id="OLP58365.1"/>
    </source>
</evidence>
<dbReference type="Pfam" id="PF09361">
    <property type="entry name" value="Phasin_2"/>
    <property type="match status" value="1"/>
</dbReference>
<evidence type="ECO:0000259" key="1">
    <source>
        <dbReference type="Pfam" id="PF09361"/>
    </source>
</evidence>
<proteinExistence type="predicted"/>
<dbReference type="NCBIfam" id="TIGR01985">
    <property type="entry name" value="phasin_2"/>
    <property type="match status" value="1"/>
</dbReference>
<dbReference type="RefSeq" id="WP_075629572.1">
    <property type="nucleotide sequence ID" value="NZ_FOAM01000013.1"/>
</dbReference>